<reference evidence="7 8" key="1">
    <citation type="submission" date="2020-10" db="EMBL/GenBank/DDBJ databases">
        <title>Connecting structure to function with the recovery of over 1000 high-quality activated sludge metagenome-assembled genomes encoding full-length rRNA genes using long-read sequencing.</title>
        <authorList>
            <person name="Singleton C.M."/>
            <person name="Petriglieri F."/>
            <person name="Kristensen J.M."/>
            <person name="Kirkegaard R.H."/>
            <person name="Michaelsen T.Y."/>
            <person name="Andersen M.H."/>
            <person name="Karst S.M."/>
            <person name="Dueholm M.S."/>
            <person name="Nielsen P.H."/>
            <person name="Albertsen M."/>
        </authorList>
    </citation>
    <scope>NUCLEOTIDE SEQUENCE [LARGE SCALE GENOMIC DNA]</scope>
    <source>
        <strain evidence="7">EsbW_18-Q3-R4-48_BATAC.463</strain>
    </source>
</reference>
<evidence type="ECO:0000256" key="2">
    <source>
        <dbReference type="ARBA" id="ARBA00022692"/>
    </source>
</evidence>
<sequence length="405" mass="42718">MFNSIQLFGLVLLGGLAAGEVSRKFFSLPRTTGYVLFGLLVGQSGLNWVTLLDIESAQLFIDLALGLILFELGYLVPRSTPEAGRNRLLAGCVISLTAGLLVLLLFLYWGFSTGSALFAAALCVATSPAITIATCSDVGAKGERTGLLYTMVAINGAVAFAAVVLLVPFLIDSEPLSGFARVSNALGSIIGSIVLGGACAGLVLLGADRLERQAEHQHLLILGTIVLGVGTAIYLDVSVFLPMLIFGILVSTIDHERKVIAIRIASDARVFLVITFVLAGAALDIAYLRDYWLEAILIALARLAGQVLAILISRKSIGLTVRESVFLGIGLQPMSSIALVLLVNTQMLYSGMDAKLVGMLMATILLMQLFGPLATQTAIKGFGEATRLRPSVKNEVPAENHGGTS</sequence>
<keyword evidence="4 5" id="KW-0472">Membrane</keyword>
<feature type="transmembrane region" description="Helical" evidence="5">
    <location>
        <begin position="356"/>
        <end position="374"/>
    </location>
</feature>
<dbReference type="InterPro" id="IPR038770">
    <property type="entry name" value="Na+/solute_symporter_sf"/>
</dbReference>
<feature type="transmembrane region" description="Helical" evidence="5">
    <location>
        <begin position="295"/>
        <end position="313"/>
    </location>
</feature>
<dbReference type="GO" id="GO:1902600">
    <property type="term" value="P:proton transmembrane transport"/>
    <property type="evidence" value="ECO:0007669"/>
    <property type="project" value="InterPro"/>
</dbReference>
<name>A0A935JY98_9RHOO</name>
<keyword evidence="2 5" id="KW-0812">Transmembrane</keyword>
<feature type="transmembrane region" description="Helical" evidence="5">
    <location>
        <begin position="270"/>
        <end position="288"/>
    </location>
</feature>
<feature type="transmembrane region" description="Helical" evidence="5">
    <location>
        <begin position="57"/>
        <end position="76"/>
    </location>
</feature>
<protein>
    <submittedName>
        <fullName evidence="7">Cation:proton antiporter</fullName>
    </submittedName>
</protein>
<keyword evidence="3 5" id="KW-1133">Transmembrane helix</keyword>
<feature type="domain" description="Cation/H+ exchanger transmembrane" evidence="6">
    <location>
        <begin position="12"/>
        <end position="373"/>
    </location>
</feature>
<dbReference type="PANTHER" id="PTHR43021">
    <property type="entry name" value="NA(+)/H(+) ANTIPORTER-RELATED"/>
    <property type="match status" value="1"/>
</dbReference>
<evidence type="ECO:0000313" key="7">
    <source>
        <dbReference type="EMBL" id="MBK7415420.1"/>
    </source>
</evidence>
<proteinExistence type="predicted"/>
<accession>A0A935JY98</accession>
<comment type="caution">
    <text evidence="7">The sequence shown here is derived from an EMBL/GenBank/DDBJ whole genome shotgun (WGS) entry which is preliminary data.</text>
</comment>
<dbReference type="GO" id="GO:0016020">
    <property type="term" value="C:membrane"/>
    <property type="evidence" value="ECO:0007669"/>
    <property type="project" value="UniProtKB-SubCell"/>
</dbReference>
<dbReference type="Gene3D" id="1.20.1530.20">
    <property type="match status" value="1"/>
</dbReference>
<feature type="transmembrane region" description="Helical" evidence="5">
    <location>
        <begin position="325"/>
        <end position="344"/>
    </location>
</feature>
<dbReference type="PANTHER" id="PTHR43021:SF2">
    <property type="entry name" value="CATION_H+ EXCHANGER DOMAIN-CONTAINING PROTEIN"/>
    <property type="match status" value="1"/>
</dbReference>
<feature type="transmembrane region" description="Helical" evidence="5">
    <location>
        <begin position="147"/>
        <end position="171"/>
    </location>
</feature>
<feature type="transmembrane region" description="Helical" evidence="5">
    <location>
        <begin position="88"/>
        <end position="109"/>
    </location>
</feature>
<feature type="transmembrane region" description="Helical" evidence="5">
    <location>
        <begin position="183"/>
        <end position="207"/>
    </location>
</feature>
<dbReference type="Proteomes" id="UP000739411">
    <property type="component" value="Unassembled WGS sequence"/>
</dbReference>
<evidence type="ECO:0000259" key="6">
    <source>
        <dbReference type="Pfam" id="PF00999"/>
    </source>
</evidence>
<evidence type="ECO:0000313" key="8">
    <source>
        <dbReference type="Proteomes" id="UP000739411"/>
    </source>
</evidence>
<dbReference type="InterPro" id="IPR006153">
    <property type="entry name" value="Cation/H_exchanger_TM"/>
</dbReference>
<dbReference type="GO" id="GO:0015297">
    <property type="term" value="F:antiporter activity"/>
    <property type="evidence" value="ECO:0007669"/>
    <property type="project" value="InterPro"/>
</dbReference>
<dbReference type="AlphaFoldDB" id="A0A935JY98"/>
<evidence type="ECO:0000256" key="3">
    <source>
        <dbReference type="ARBA" id="ARBA00022989"/>
    </source>
</evidence>
<feature type="transmembrane region" description="Helical" evidence="5">
    <location>
        <begin position="219"/>
        <end position="250"/>
    </location>
</feature>
<dbReference type="EMBL" id="JADJMS010000020">
    <property type="protein sequence ID" value="MBK7415420.1"/>
    <property type="molecule type" value="Genomic_DNA"/>
</dbReference>
<organism evidence="7 8">
    <name type="scientific">Candidatus Dechloromonas phosphorivorans</name>
    <dbReference type="NCBI Taxonomy" id="2899244"/>
    <lineage>
        <taxon>Bacteria</taxon>
        <taxon>Pseudomonadati</taxon>
        <taxon>Pseudomonadota</taxon>
        <taxon>Betaproteobacteria</taxon>
        <taxon>Rhodocyclales</taxon>
        <taxon>Azonexaceae</taxon>
        <taxon>Dechloromonas</taxon>
    </lineage>
</organism>
<gene>
    <name evidence="7" type="ORF">IPJ38_10260</name>
</gene>
<comment type="subcellular location">
    <subcellularLocation>
        <location evidence="1">Membrane</location>
        <topology evidence="1">Multi-pass membrane protein</topology>
    </subcellularLocation>
</comment>
<evidence type="ECO:0000256" key="5">
    <source>
        <dbReference type="SAM" id="Phobius"/>
    </source>
</evidence>
<evidence type="ECO:0000256" key="1">
    <source>
        <dbReference type="ARBA" id="ARBA00004141"/>
    </source>
</evidence>
<evidence type="ECO:0000256" key="4">
    <source>
        <dbReference type="ARBA" id="ARBA00023136"/>
    </source>
</evidence>
<dbReference type="Pfam" id="PF00999">
    <property type="entry name" value="Na_H_Exchanger"/>
    <property type="match status" value="1"/>
</dbReference>